<evidence type="ECO:0000256" key="1">
    <source>
        <dbReference type="SAM" id="Coils"/>
    </source>
</evidence>
<keyword evidence="1" id="KW-0175">Coiled coil</keyword>
<dbReference type="AlphaFoldDB" id="A0A178KN91"/>
<protein>
    <recommendedName>
        <fullName evidence="3">Retropepsin-like aspartic endopeptidase domain-containing protein</fullName>
    </recommendedName>
</protein>
<dbReference type="Pfam" id="PF05618">
    <property type="entry name" value="Zn_protease"/>
    <property type="match status" value="1"/>
</dbReference>
<evidence type="ECO:0000256" key="2">
    <source>
        <dbReference type="SAM" id="SignalP"/>
    </source>
</evidence>
<dbReference type="Proteomes" id="UP000078503">
    <property type="component" value="Unassembled WGS sequence"/>
</dbReference>
<dbReference type="EMBL" id="LVHF01000012">
    <property type="protein sequence ID" value="OAN18445.1"/>
    <property type="molecule type" value="Genomic_DNA"/>
</dbReference>
<proteinExistence type="predicted"/>
<name>A0A178KN91_9GAMM</name>
<feature type="domain" description="Retropepsin-like aspartic endopeptidase" evidence="3">
    <location>
        <begin position="111"/>
        <end position="248"/>
    </location>
</feature>
<dbReference type="PANTHER" id="PTHR38037:SF2">
    <property type="entry name" value="ATP-DEPENDENT ZINC PROTEASE DOMAIN-CONTAINING PROTEIN-RELATED"/>
    <property type="match status" value="1"/>
</dbReference>
<evidence type="ECO:0000259" key="3">
    <source>
        <dbReference type="Pfam" id="PF05618"/>
    </source>
</evidence>
<dbReference type="SUPFAM" id="SSF50630">
    <property type="entry name" value="Acid proteases"/>
    <property type="match status" value="1"/>
</dbReference>
<dbReference type="RefSeq" id="WP_068329106.1">
    <property type="nucleotide sequence ID" value="NZ_LVHF01000012.1"/>
</dbReference>
<keyword evidence="2" id="KW-0732">Signal</keyword>
<evidence type="ECO:0000313" key="4">
    <source>
        <dbReference type="EMBL" id="OAN18445.1"/>
    </source>
</evidence>
<comment type="caution">
    <text evidence="4">The sequence shown here is derived from an EMBL/GenBank/DDBJ whole genome shotgun (WGS) entry which is preliminary data.</text>
</comment>
<feature type="signal peptide" evidence="2">
    <location>
        <begin position="1"/>
        <end position="20"/>
    </location>
</feature>
<reference evidence="4 5" key="1">
    <citation type="submission" date="2016-03" db="EMBL/GenBank/DDBJ databases">
        <title>Photobacterium proteolyticum sp. nov. a protease producing bacterium isolated from ocean sediments of Laizhou Bay.</title>
        <authorList>
            <person name="Li Y."/>
        </authorList>
    </citation>
    <scope>NUCLEOTIDE SEQUENCE [LARGE SCALE GENOMIC DNA]</scope>
    <source>
        <strain evidence="4 5">R-40508</strain>
    </source>
</reference>
<evidence type="ECO:0000313" key="5">
    <source>
        <dbReference type="Proteomes" id="UP000078503"/>
    </source>
</evidence>
<dbReference type="PROSITE" id="PS51257">
    <property type="entry name" value="PROKAR_LIPOPROTEIN"/>
    <property type="match status" value="1"/>
</dbReference>
<feature type="coiled-coil region" evidence="1">
    <location>
        <begin position="43"/>
        <end position="77"/>
    </location>
</feature>
<dbReference type="OrthoDB" id="8546610at2"/>
<keyword evidence="5" id="KW-1185">Reference proteome</keyword>
<feature type="chain" id="PRO_5008090533" description="Retropepsin-like aspartic endopeptidase domain-containing protein" evidence="2">
    <location>
        <begin position="21"/>
        <end position="257"/>
    </location>
</feature>
<accession>A0A178KN91</accession>
<dbReference type="InterPro" id="IPR021109">
    <property type="entry name" value="Peptidase_aspartic_dom_sf"/>
</dbReference>
<gene>
    <name evidence="4" type="ORF">A3K86_06025</name>
</gene>
<sequence length="257" mass="28945">MLRRHFPLLALTLLSGCALNQSEQHQQTLQAISTMEMNVNSQLASMTDQIDQQNEHIANLEKELLSLAEEVNKVSVQTVSEPHEANNAPNAVVAPVANPEPNLKLAHGKAILGEEEWVWLDSVKSHFKARIDSGATTSSLNAVDLQIFERNGKEWVRFNLNHQVTDVTKEPEIIEAPILRWVKIRQSSSQEAVRRPVVEAWVKLGSLHEKAQFTLADRTQMTYPVLLGREFFKDIALVDVGKKYVQGKDEPEQLTIK</sequence>
<dbReference type="Gene3D" id="2.40.70.10">
    <property type="entry name" value="Acid Proteases"/>
    <property type="match status" value="1"/>
</dbReference>
<dbReference type="PANTHER" id="PTHR38037">
    <property type="entry name" value="ZN_PROTEASE DOMAIN-CONTAINING PROTEIN"/>
    <property type="match status" value="1"/>
</dbReference>
<dbReference type="STRING" id="858640.A3K86_06025"/>
<dbReference type="InterPro" id="IPR008503">
    <property type="entry name" value="Asp_endopeptidase"/>
</dbReference>
<organism evidence="4 5">
    <name type="scientific">Photobacterium jeanii</name>
    <dbReference type="NCBI Taxonomy" id="858640"/>
    <lineage>
        <taxon>Bacteria</taxon>
        <taxon>Pseudomonadati</taxon>
        <taxon>Pseudomonadota</taxon>
        <taxon>Gammaproteobacteria</taxon>
        <taxon>Vibrionales</taxon>
        <taxon>Vibrionaceae</taxon>
        <taxon>Photobacterium</taxon>
    </lineage>
</organism>